<comment type="caution">
    <text evidence="2">The sequence shown here is derived from an EMBL/GenBank/DDBJ whole genome shotgun (WGS) entry which is preliminary data.</text>
</comment>
<sequence>MKALPSQPKTAPHQPRHLHLRGRYEQTATLVDMDVVRIDHYKWWAIGLAIALANSDPDIAGTETLDSAAAIDQLLRAHGATEVQVSEDDLPHLRRIRPYLLRAVRDPAPDRAAPLLNHVAAEAGATPRLTNHDDLPWHIDFHTPASTAWRHIAAEAAAALMGFLIARGPDRIRLCSARDCHRFYADTTKNNSMRYCPDRGCANRERVRRHRVRNG</sequence>
<dbReference type="InterPro" id="IPR023286">
    <property type="entry name" value="ABATE_dom_sf"/>
</dbReference>
<proteinExistence type="predicted"/>
<organism evidence="2 3">
    <name type="scientific">Nocardia colli</name>
    <dbReference type="NCBI Taxonomy" id="2545717"/>
    <lineage>
        <taxon>Bacteria</taxon>
        <taxon>Bacillati</taxon>
        <taxon>Actinomycetota</taxon>
        <taxon>Actinomycetes</taxon>
        <taxon>Mycobacteriales</taxon>
        <taxon>Nocardiaceae</taxon>
        <taxon>Nocardia</taxon>
    </lineage>
</organism>
<reference evidence="2 3" key="1">
    <citation type="submission" date="2019-09" db="EMBL/GenBank/DDBJ databases">
        <authorList>
            <person name="Wang X."/>
        </authorList>
    </citation>
    <scope>NUCLEOTIDE SEQUENCE [LARGE SCALE GENOMIC DNA]</scope>
    <source>
        <strain evidence="2 3">CICC 11023</strain>
    </source>
</reference>
<keyword evidence="3" id="KW-1185">Reference proteome</keyword>
<feature type="domain" description="Zinc finger CGNR" evidence="1">
    <location>
        <begin position="171"/>
        <end position="213"/>
    </location>
</feature>
<dbReference type="PANTHER" id="PTHR35525">
    <property type="entry name" value="BLL6575 PROTEIN"/>
    <property type="match status" value="1"/>
</dbReference>
<evidence type="ECO:0000313" key="3">
    <source>
        <dbReference type="Proteomes" id="UP000323876"/>
    </source>
</evidence>
<accession>A0A5N0E147</accession>
<dbReference type="Gene3D" id="1.10.3300.10">
    <property type="entry name" value="Jann2411-like domain"/>
    <property type="match status" value="1"/>
</dbReference>
<dbReference type="Pfam" id="PF07336">
    <property type="entry name" value="ABATE"/>
    <property type="match status" value="1"/>
</dbReference>
<dbReference type="SUPFAM" id="SSF160904">
    <property type="entry name" value="Jann2411-like"/>
    <property type="match status" value="1"/>
</dbReference>
<evidence type="ECO:0000313" key="2">
    <source>
        <dbReference type="EMBL" id="KAA8882039.1"/>
    </source>
</evidence>
<protein>
    <submittedName>
        <fullName evidence="2">CGNR zinc finger domain-containing protein</fullName>
    </submittedName>
</protein>
<dbReference type="EMBL" id="VXLC01000029">
    <property type="protein sequence ID" value="KAA8882039.1"/>
    <property type="molecule type" value="Genomic_DNA"/>
</dbReference>
<dbReference type="PANTHER" id="PTHR35525:SF3">
    <property type="entry name" value="BLL6575 PROTEIN"/>
    <property type="match status" value="1"/>
</dbReference>
<evidence type="ECO:0000259" key="1">
    <source>
        <dbReference type="Pfam" id="PF11706"/>
    </source>
</evidence>
<dbReference type="OrthoDB" id="3531194at2"/>
<dbReference type="InterPro" id="IPR010852">
    <property type="entry name" value="ABATE"/>
</dbReference>
<gene>
    <name evidence="2" type="ORF">F3087_38945</name>
</gene>
<name>A0A5N0E147_9NOCA</name>
<dbReference type="InterPro" id="IPR021005">
    <property type="entry name" value="Znf_CGNR"/>
</dbReference>
<dbReference type="Proteomes" id="UP000323876">
    <property type="component" value="Unassembled WGS sequence"/>
</dbReference>
<dbReference type="AlphaFoldDB" id="A0A5N0E147"/>
<dbReference type="Pfam" id="PF11706">
    <property type="entry name" value="zf-CGNR"/>
    <property type="match status" value="1"/>
</dbReference>